<dbReference type="CDD" id="cd17502">
    <property type="entry name" value="MFS_Azr1_MDR_like"/>
    <property type="match status" value="1"/>
</dbReference>
<dbReference type="PROSITE" id="PS50850">
    <property type="entry name" value="MFS"/>
    <property type="match status" value="1"/>
</dbReference>
<protein>
    <submittedName>
        <fullName evidence="9">MFS transporter</fullName>
    </submittedName>
</protein>
<feature type="transmembrane region" description="Helical" evidence="7">
    <location>
        <begin position="361"/>
        <end position="386"/>
    </location>
</feature>
<evidence type="ECO:0000256" key="2">
    <source>
        <dbReference type="ARBA" id="ARBA00022448"/>
    </source>
</evidence>
<dbReference type="PANTHER" id="PTHR23501">
    <property type="entry name" value="MAJOR FACILITATOR SUPERFAMILY"/>
    <property type="match status" value="1"/>
</dbReference>
<feature type="domain" description="Major facilitator superfamily (MFS) profile" evidence="8">
    <location>
        <begin position="18"/>
        <end position="497"/>
    </location>
</feature>
<evidence type="ECO:0000256" key="7">
    <source>
        <dbReference type="SAM" id="Phobius"/>
    </source>
</evidence>
<feature type="transmembrane region" description="Helical" evidence="7">
    <location>
        <begin position="337"/>
        <end position="355"/>
    </location>
</feature>
<feature type="transmembrane region" description="Helical" evidence="7">
    <location>
        <begin position="270"/>
        <end position="292"/>
    </location>
</feature>
<feature type="transmembrane region" description="Helical" evidence="7">
    <location>
        <begin position="141"/>
        <end position="163"/>
    </location>
</feature>
<evidence type="ECO:0000256" key="3">
    <source>
        <dbReference type="ARBA" id="ARBA00022475"/>
    </source>
</evidence>
<dbReference type="GO" id="GO:0005886">
    <property type="term" value="C:plasma membrane"/>
    <property type="evidence" value="ECO:0007669"/>
    <property type="project" value="UniProtKB-SubCell"/>
</dbReference>
<dbReference type="SUPFAM" id="SSF103473">
    <property type="entry name" value="MFS general substrate transporter"/>
    <property type="match status" value="1"/>
</dbReference>
<dbReference type="InterPro" id="IPR036259">
    <property type="entry name" value="MFS_trans_sf"/>
</dbReference>
<keyword evidence="6 7" id="KW-0472">Membrane</keyword>
<name>A0A2A6E222_9BACL</name>
<comment type="subcellular location">
    <subcellularLocation>
        <location evidence="1">Cell membrane</location>
        <topology evidence="1">Multi-pass membrane protein</topology>
    </subcellularLocation>
</comment>
<evidence type="ECO:0000256" key="4">
    <source>
        <dbReference type="ARBA" id="ARBA00022692"/>
    </source>
</evidence>
<reference evidence="9 10" key="1">
    <citation type="submission" date="2016-12" db="EMBL/GenBank/DDBJ databases">
        <title>Candidatus Reconcilibacillus cellulovorans genome.</title>
        <authorList>
            <person name="Kolinko S."/>
            <person name="Wu Y.-W."/>
            <person name="Tachea F."/>
            <person name="Denzel E."/>
            <person name="Hiras J."/>
            <person name="Baecker N."/>
            <person name="Chan L.J."/>
            <person name="Eichorst S.A."/>
            <person name="Frey D."/>
            <person name="Adams P.D."/>
            <person name="Pray T."/>
            <person name="Tanjore D."/>
            <person name="Petzold C.J."/>
            <person name="Gladden J.M."/>
            <person name="Simmons B.A."/>
            <person name="Singer S.W."/>
        </authorList>
    </citation>
    <scope>NUCLEOTIDE SEQUENCE [LARGE SCALE GENOMIC DNA]</scope>
    <source>
        <strain evidence="9">JTherm</strain>
    </source>
</reference>
<dbReference type="Gene3D" id="1.20.1250.20">
    <property type="entry name" value="MFS general substrate transporter like domains"/>
    <property type="match status" value="1"/>
</dbReference>
<dbReference type="PRINTS" id="PR01036">
    <property type="entry name" value="TCRTETB"/>
</dbReference>
<dbReference type="GO" id="GO:0022857">
    <property type="term" value="F:transmembrane transporter activity"/>
    <property type="evidence" value="ECO:0007669"/>
    <property type="project" value="InterPro"/>
</dbReference>
<feature type="transmembrane region" description="Helical" evidence="7">
    <location>
        <begin position="169"/>
        <end position="191"/>
    </location>
</feature>
<dbReference type="InterPro" id="IPR011701">
    <property type="entry name" value="MFS"/>
</dbReference>
<evidence type="ECO:0000313" key="9">
    <source>
        <dbReference type="EMBL" id="PDO10982.1"/>
    </source>
</evidence>
<keyword evidence="5 7" id="KW-1133">Transmembrane helix</keyword>
<sequence>MVNATTSARTPATRRPLVLASVMLAMFLTAIEATIVSTAMPGIVSDLGGFALFGWVFSGYLIFQAVTVPIYGKLADLFGRRPVMAAGMALFLAGSALCGLAWNMYALVAFRMLQGLGAGAVQPIAMTIVGDLYSLEERGKIQGYLSSVWAVSSVVGPALGGFFVEYAHWSWVFWINLPIGLLALTGVWFFLRERPAVSRPRIDFAGSALLFFAVGALMLALSVGRDAGVSSAFVPAALAAVSAVMFAGFIRRERAAPEPIMPLSLWRDRLMVVANVASFAAGVVLIGVSAYLPTYAQGVLGRSPTVAGAALTVMSIGWPLAAYIAGKNMPRLGFWKTATTGGVFLVAGALTLWLFRPQWGVVGLGAGSFLIGAGMGFATSTFVVAIQSSVGWNMRGAATALHLFMRSIGTTVGAAALGALMNWRLDARLHESFGRSAPDLSVFDRLLDPAERQTLPAEWLPLLRDALGDGIHFVFAAVLVLAVATALLTVMLPGRKTGLDRREERVAAE</sequence>
<keyword evidence="2" id="KW-0813">Transport</keyword>
<dbReference type="PANTHER" id="PTHR23501:SF191">
    <property type="entry name" value="VACUOLAR BASIC AMINO ACID TRANSPORTER 4"/>
    <property type="match status" value="1"/>
</dbReference>
<dbReference type="InterPro" id="IPR020846">
    <property type="entry name" value="MFS_dom"/>
</dbReference>
<evidence type="ECO:0000313" key="10">
    <source>
        <dbReference type="Proteomes" id="UP000243688"/>
    </source>
</evidence>
<accession>A0A2A6E222</accession>
<gene>
    <name evidence="9" type="ORF">BLM47_04550</name>
</gene>
<dbReference type="FunFam" id="1.20.1720.10:FF:000004">
    <property type="entry name" value="EmrB/QacA family drug resistance transporter"/>
    <property type="match status" value="1"/>
</dbReference>
<keyword evidence="4 7" id="KW-0812">Transmembrane</keyword>
<feature type="transmembrane region" description="Helical" evidence="7">
    <location>
        <begin position="83"/>
        <end position="102"/>
    </location>
</feature>
<feature type="transmembrane region" description="Helical" evidence="7">
    <location>
        <begin position="203"/>
        <end position="223"/>
    </location>
</feature>
<dbReference type="EMBL" id="MOXJ01000007">
    <property type="protein sequence ID" value="PDO10982.1"/>
    <property type="molecule type" value="Genomic_DNA"/>
</dbReference>
<dbReference type="Pfam" id="PF07690">
    <property type="entry name" value="MFS_1"/>
    <property type="match status" value="1"/>
</dbReference>
<feature type="transmembrane region" description="Helical" evidence="7">
    <location>
        <begin position="229"/>
        <end position="250"/>
    </location>
</feature>
<proteinExistence type="predicted"/>
<evidence type="ECO:0000256" key="1">
    <source>
        <dbReference type="ARBA" id="ARBA00004651"/>
    </source>
</evidence>
<feature type="transmembrane region" description="Helical" evidence="7">
    <location>
        <begin position="49"/>
        <end position="71"/>
    </location>
</feature>
<feature type="transmembrane region" description="Helical" evidence="7">
    <location>
        <begin position="470"/>
        <end position="492"/>
    </location>
</feature>
<feature type="transmembrane region" description="Helical" evidence="7">
    <location>
        <begin position="108"/>
        <end position="129"/>
    </location>
</feature>
<evidence type="ECO:0000256" key="5">
    <source>
        <dbReference type="ARBA" id="ARBA00022989"/>
    </source>
</evidence>
<dbReference type="Proteomes" id="UP000243688">
    <property type="component" value="Unassembled WGS sequence"/>
</dbReference>
<dbReference type="AlphaFoldDB" id="A0A2A6E222"/>
<organism evidence="9 10">
    <name type="scientific">Candidatus Reconcilbacillus cellulovorans</name>
    <dbReference type="NCBI Taxonomy" id="1906605"/>
    <lineage>
        <taxon>Bacteria</taxon>
        <taxon>Bacillati</taxon>
        <taxon>Bacillota</taxon>
        <taxon>Bacilli</taxon>
        <taxon>Bacillales</taxon>
        <taxon>Paenibacillaceae</taxon>
        <taxon>Candidatus Reconcilbacillus</taxon>
    </lineage>
</organism>
<evidence type="ECO:0000259" key="8">
    <source>
        <dbReference type="PROSITE" id="PS50850"/>
    </source>
</evidence>
<keyword evidence="3" id="KW-1003">Cell membrane</keyword>
<feature type="transmembrane region" description="Helical" evidence="7">
    <location>
        <begin position="398"/>
        <end position="421"/>
    </location>
</feature>
<evidence type="ECO:0000256" key="6">
    <source>
        <dbReference type="ARBA" id="ARBA00023136"/>
    </source>
</evidence>
<feature type="transmembrane region" description="Helical" evidence="7">
    <location>
        <begin position="304"/>
        <end position="325"/>
    </location>
</feature>
<dbReference type="Gene3D" id="1.20.1720.10">
    <property type="entry name" value="Multidrug resistance protein D"/>
    <property type="match status" value="1"/>
</dbReference>
<comment type="caution">
    <text evidence="9">The sequence shown here is derived from an EMBL/GenBank/DDBJ whole genome shotgun (WGS) entry which is preliminary data.</text>
</comment>